<protein>
    <recommendedName>
        <fullName evidence="3">Phage protein</fullName>
    </recommendedName>
</protein>
<reference evidence="1" key="1">
    <citation type="submission" date="2023-05" db="EMBL/GenBank/DDBJ databases">
        <title>Cataloging the Phylogenetic Diversity of Human Bladder Bacteria.</title>
        <authorList>
            <person name="Du J."/>
        </authorList>
    </citation>
    <scope>NUCLEOTIDE SEQUENCE</scope>
    <source>
        <strain evidence="1">UMB8703</strain>
    </source>
</reference>
<proteinExistence type="predicted"/>
<dbReference type="RefSeq" id="WP_048707093.1">
    <property type="nucleotide sequence ID" value="NZ_JASOIH010000044.1"/>
</dbReference>
<evidence type="ECO:0000313" key="2">
    <source>
        <dbReference type="Proteomes" id="UP001230629"/>
    </source>
</evidence>
<accession>A0AAW6XVP0</accession>
<dbReference type="Proteomes" id="UP001230629">
    <property type="component" value="Unassembled WGS sequence"/>
</dbReference>
<dbReference type="AlphaFoldDB" id="A0AAW6XVP0"/>
<name>A0AAW6XVP0_STRAG</name>
<evidence type="ECO:0000313" key="1">
    <source>
        <dbReference type="EMBL" id="MDK6900391.1"/>
    </source>
</evidence>
<dbReference type="EMBL" id="JASOIH010000044">
    <property type="protein sequence ID" value="MDK6900391.1"/>
    <property type="molecule type" value="Genomic_DNA"/>
</dbReference>
<evidence type="ECO:0008006" key="3">
    <source>
        <dbReference type="Google" id="ProtNLM"/>
    </source>
</evidence>
<comment type="caution">
    <text evidence="1">The sequence shown here is derived from an EMBL/GenBank/DDBJ whole genome shotgun (WGS) entry which is preliminary data.</text>
</comment>
<sequence length="87" mass="9472">MNEQLSAAERLAFHLTALEKNGENLVGYVLVTVSPDDIKIASAHADISYGALAVADTRFPKKVREQILEVIHKVASKAIAEIKEGEK</sequence>
<gene>
    <name evidence="1" type="ORF">QP229_10575</name>
</gene>
<organism evidence="1 2">
    <name type="scientific">Streptococcus agalactiae</name>
    <dbReference type="NCBI Taxonomy" id="1311"/>
    <lineage>
        <taxon>Bacteria</taxon>
        <taxon>Bacillati</taxon>
        <taxon>Bacillota</taxon>
        <taxon>Bacilli</taxon>
        <taxon>Lactobacillales</taxon>
        <taxon>Streptococcaceae</taxon>
        <taxon>Streptococcus</taxon>
    </lineage>
</organism>